<keyword evidence="3" id="KW-1185">Reference proteome</keyword>
<dbReference type="Proteomes" id="UP001279734">
    <property type="component" value="Unassembled WGS sequence"/>
</dbReference>
<comment type="caution">
    <text evidence="2">The sequence shown here is derived from an EMBL/GenBank/DDBJ whole genome shotgun (WGS) entry which is preliminary data.</text>
</comment>
<proteinExistence type="predicted"/>
<feature type="transmembrane region" description="Helical" evidence="1">
    <location>
        <begin position="23"/>
        <end position="44"/>
    </location>
</feature>
<evidence type="ECO:0000313" key="2">
    <source>
        <dbReference type="EMBL" id="GMH07427.1"/>
    </source>
</evidence>
<protein>
    <submittedName>
        <fullName evidence="2">Uncharacterized protein</fullName>
    </submittedName>
</protein>
<gene>
    <name evidence="2" type="ORF">Nepgr_009267</name>
</gene>
<dbReference type="AlphaFoldDB" id="A0AAD3SB37"/>
<keyword evidence="1" id="KW-0812">Transmembrane</keyword>
<evidence type="ECO:0000313" key="3">
    <source>
        <dbReference type="Proteomes" id="UP001279734"/>
    </source>
</evidence>
<reference evidence="2" key="1">
    <citation type="submission" date="2023-05" db="EMBL/GenBank/DDBJ databases">
        <title>Nepenthes gracilis genome sequencing.</title>
        <authorList>
            <person name="Fukushima K."/>
        </authorList>
    </citation>
    <scope>NUCLEOTIDE SEQUENCE</scope>
    <source>
        <strain evidence="2">SING2019-196</strain>
    </source>
</reference>
<keyword evidence="1" id="KW-1133">Transmembrane helix</keyword>
<accession>A0AAD3SB37</accession>
<keyword evidence="1" id="KW-0472">Membrane</keyword>
<evidence type="ECO:0000256" key="1">
    <source>
        <dbReference type="SAM" id="Phobius"/>
    </source>
</evidence>
<organism evidence="2 3">
    <name type="scientific">Nepenthes gracilis</name>
    <name type="common">Slender pitcher plant</name>
    <dbReference type="NCBI Taxonomy" id="150966"/>
    <lineage>
        <taxon>Eukaryota</taxon>
        <taxon>Viridiplantae</taxon>
        <taxon>Streptophyta</taxon>
        <taxon>Embryophyta</taxon>
        <taxon>Tracheophyta</taxon>
        <taxon>Spermatophyta</taxon>
        <taxon>Magnoliopsida</taxon>
        <taxon>eudicotyledons</taxon>
        <taxon>Gunneridae</taxon>
        <taxon>Pentapetalae</taxon>
        <taxon>Caryophyllales</taxon>
        <taxon>Nepenthaceae</taxon>
        <taxon>Nepenthes</taxon>
    </lineage>
</organism>
<name>A0AAD3SB37_NEPGR</name>
<dbReference type="EMBL" id="BSYO01000007">
    <property type="protein sequence ID" value="GMH07427.1"/>
    <property type="molecule type" value="Genomic_DNA"/>
</dbReference>
<sequence length="117" mass="13127">MDLEDEIQKFKVLSASSPLQRTLYSVCNALVVAVAAAAAAAAAVGRWKFRAQEFENAALKNIGLRMFFCFLPVPDGIAASWMEETRAKSMQFANRVFVVEDFEGNRSRRRAESEFRT</sequence>